<feature type="domain" description="PIN" evidence="1">
    <location>
        <begin position="42"/>
        <end position="124"/>
    </location>
</feature>
<dbReference type="RefSeq" id="WP_244351095.1">
    <property type="nucleotide sequence ID" value="NZ_JAFIRA010000031.1"/>
</dbReference>
<dbReference type="SUPFAM" id="SSF88723">
    <property type="entry name" value="PIN domain-like"/>
    <property type="match status" value="1"/>
</dbReference>
<dbReference type="InterPro" id="IPR002716">
    <property type="entry name" value="PIN_dom"/>
</dbReference>
<dbReference type="EMBL" id="JAFIRA010000031">
    <property type="protein sequence ID" value="MCJ2543578.1"/>
    <property type="molecule type" value="Genomic_DNA"/>
</dbReference>
<proteinExistence type="predicted"/>
<keyword evidence="3" id="KW-1185">Reference proteome</keyword>
<reference evidence="2" key="1">
    <citation type="submission" date="2021-02" db="EMBL/GenBank/DDBJ databases">
        <title>The CRISPR/cas machinery reduction and long-range gene transfer in the hot spring cyanobacterium Synechococcus.</title>
        <authorList>
            <person name="Dvorak P."/>
            <person name="Jahodarova E."/>
            <person name="Hasler P."/>
            <person name="Poulickova A."/>
        </authorList>
    </citation>
    <scope>NUCLEOTIDE SEQUENCE</scope>
    <source>
        <strain evidence="2">Rupite</strain>
    </source>
</reference>
<comment type="caution">
    <text evidence="2">The sequence shown here is derived from an EMBL/GenBank/DDBJ whole genome shotgun (WGS) entry which is preliminary data.</text>
</comment>
<name>A0ABT0CCQ7_THEVL</name>
<accession>A0ABT0CCQ7</accession>
<dbReference type="Proteomes" id="UP000830835">
    <property type="component" value="Unassembled WGS sequence"/>
</dbReference>
<dbReference type="Pfam" id="PF01850">
    <property type="entry name" value="PIN"/>
    <property type="match status" value="1"/>
</dbReference>
<organism evidence="2 3">
    <name type="scientific">Thermostichus vulcanus str. 'Rupite'</name>
    <dbReference type="NCBI Taxonomy" id="2813851"/>
    <lineage>
        <taxon>Bacteria</taxon>
        <taxon>Bacillati</taxon>
        <taxon>Cyanobacteriota</taxon>
        <taxon>Cyanophyceae</taxon>
        <taxon>Thermostichales</taxon>
        <taxon>Thermostichaceae</taxon>
        <taxon>Thermostichus</taxon>
    </lineage>
</organism>
<sequence length="150" mass="16926">MQRIYLDVCCLNRPFDDQSQERIRLEAEAVLLILSRCESGDCLLFTSDVVEFEMRATPDPERRERLLRSLQVAKARIPLDETVVQRGQALQSVGIQLLDSLHVASAEQGQVDVFLTVDDRLLRQVGRAATVSVTVDNPVSWLMGQPMEET</sequence>
<evidence type="ECO:0000259" key="1">
    <source>
        <dbReference type="Pfam" id="PF01850"/>
    </source>
</evidence>
<gene>
    <name evidence="2" type="ORF">JX360_11785</name>
</gene>
<evidence type="ECO:0000313" key="3">
    <source>
        <dbReference type="Proteomes" id="UP000830835"/>
    </source>
</evidence>
<evidence type="ECO:0000313" key="2">
    <source>
        <dbReference type="EMBL" id="MCJ2543578.1"/>
    </source>
</evidence>
<protein>
    <submittedName>
        <fullName evidence="2">PIN domain-containing protein</fullName>
    </submittedName>
</protein>
<dbReference type="InterPro" id="IPR029060">
    <property type="entry name" value="PIN-like_dom_sf"/>
</dbReference>